<name>A0A479ZX19_9CYAN</name>
<protein>
    <submittedName>
        <fullName evidence="2">Dienelactone hydrolase</fullName>
    </submittedName>
</protein>
<sequence length="275" mass="31039">MKKSSIWENLLIIIKPKELQINTLAKNQKMQIVKRNIELKVDDSLMRVYVASPKPEGKYPGIVFYSDIYQLGGAIIRLVNYLAGFGYVVAAPEIFHRIEPIGSIIEPDDLGRMRGNDDARRTLISEYDADTRAVIDFLKNDNSIIAEKIGTLGFCIGGHLAFRAAFEDEIKACVSCYPTGIPIGKLGKGMADTIHRFSEIKGEMLLIFGTQDPHIPEQDRQTIIKGLETAKIPHQFFCYAAEHTFMRDDGYRYDAEAATSAWREIIAFLERKFKG</sequence>
<dbReference type="PANTHER" id="PTHR47562">
    <property type="match status" value="1"/>
</dbReference>
<accession>A0A479ZX19</accession>
<dbReference type="EMBL" id="BJCE01000073">
    <property type="protein sequence ID" value="GCL37340.1"/>
    <property type="molecule type" value="Genomic_DNA"/>
</dbReference>
<evidence type="ECO:0000313" key="2">
    <source>
        <dbReference type="EMBL" id="GCL37340.1"/>
    </source>
</evidence>
<dbReference type="AlphaFoldDB" id="A0A479ZX19"/>
<feature type="domain" description="Dienelactone hydrolase" evidence="1">
    <location>
        <begin position="46"/>
        <end position="271"/>
    </location>
</feature>
<dbReference type="PANTHER" id="PTHR47562:SF2">
    <property type="entry name" value="CARBOXYMETHYLENEBUTENOLIDASE-RELATED"/>
    <property type="match status" value="1"/>
</dbReference>
<keyword evidence="3" id="KW-1185">Reference proteome</keyword>
<reference evidence="3" key="1">
    <citation type="submission" date="2019-02" db="EMBL/GenBank/DDBJ databases">
        <title>Draft genome sequence of Sphaerospermopsis reniformis NIES-1949.</title>
        <authorList>
            <person name="Yamaguchi H."/>
            <person name="Suzuki S."/>
            <person name="Kawachi M."/>
        </authorList>
    </citation>
    <scope>NUCLEOTIDE SEQUENCE [LARGE SCALE GENOMIC DNA]</scope>
    <source>
        <strain evidence="3">NIES-1949</strain>
    </source>
</reference>
<proteinExistence type="predicted"/>
<keyword evidence="2" id="KW-0378">Hydrolase</keyword>
<comment type="caution">
    <text evidence="2">The sequence shown here is derived from an EMBL/GenBank/DDBJ whole genome shotgun (WGS) entry which is preliminary data.</text>
</comment>
<dbReference type="InterPro" id="IPR002925">
    <property type="entry name" value="Dienelactn_hydro"/>
</dbReference>
<organism evidence="2 3">
    <name type="scientific">Sphaerospermopsis reniformis</name>
    <dbReference type="NCBI Taxonomy" id="531300"/>
    <lineage>
        <taxon>Bacteria</taxon>
        <taxon>Bacillati</taxon>
        <taxon>Cyanobacteriota</taxon>
        <taxon>Cyanophyceae</taxon>
        <taxon>Nostocales</taxon>
        <taxon>Aphanizomenonaceae</taxon>
        <taxon>Sphaerospermopsis</taxon>
    </lineage>
</organism>
<evidence type="ECO:0000259" key="1">
    <source>
        <dbReference type="Pfam" id="PF01738"/>
    </source>
</evidence>
<evidence type="ECO:0000313" key="3">
    <source>
        <dbReference type="Proteomes" id="UP000300142"/>
    </source>
</evidence>
<dbReference type="Pfam" id="PF01738">
    <property type="entry name" value="DLH"/>
    <property type="match status" value="1"/>
</dbReference>
<gene>
    <name evidence="2" type="ORF">SR1949_24480</name>
</gene>
<dbReference type="Gene3D" id="3.40.50.1820">
    <property type="entry name" value="alpha/beta hydrolase"/>
    <property type="match status" value="1"/>
</dbReference>
<dbReference type="SUPFAM" id="SSF53474">
    <property type="entry name" value="alpha/beta-Hydrolases"/>
    <property type="match status" value="1"/>
</dbReference>
<dbReference type="GO" id="GO:0016787">
    <property type="term" value="F:hydrolase activity"/>
    <property type="evidence" value="ECO:0007669"/>
    <property type="project" value="UniProtKB-KW"/>
</dbReference>
<dbReference type="Proteomes" id="UP000300142">
    <property type="component" value="Unassembled WGS sequence"/>
</dbReference>
<dbReference type="InterPro" id="IPR029058">
    <property type="entry name" value="AB_hydrolase_fold"/>
</dbReference>